<evidence type="ECO:0000256" key="1">
    <source>
        <dbReference type="SAM" id="MobiDB-lite"/>
    </source>
</evidence>
<dbReference type="Proteomes" id="UP000824120">
    <property type="component" value="Chromosome 10"/>
</dbReference>
<evidence type="ECO:0000313" key="2">
    <source>
        <dbReference type="EMBL" id="KAG5580444.1"/>
    </source>
</evidence>
<feature type="compositionally biased region" description="Basic and acidic residues" evidence="1">
    <location>
        <begin position="15"/>
        <end position="24"/>
    </location>
</feature>
<feature type="region of interest" description="Disordered" evidence="1">
    <location>
        <begin position="15"/>
        <end position="47"/>
    </location>
</feature>
<comment type="caution">
    <text evidence="2">The sequence shown here is derived from an EMBL/GenBank/DDBJ whole genome shotgun (WGS) entry which is preliminary data.</text>
</comment>
<accession>A0A9J5WZF4</accession>
<sequence>MEKIMRFPMYNWNDQTKEDRDGRLRDKKIKRKIHKDKEEDKRKRHKTTYLADKAKRKQCKVYNTM</sequence>
<reference evidence="2 3" key="1">
    <citation type="submission" date="2020-09" db="EMBL/GenBank/DDBJ databases">
        <title>De no assembly of potato wild relative species, Solanum commersonii.</title>
        <authorList>
            <person name="Cho K."/>
        </authorList>
    </citation>
    <scope>NUCLEOTIDE SEQUENCE [LARGE SCALE GENOMIC DNA]</scope>
    <source>
        <strain evidence="2">LZ3.2</strain>
        <tissue evidence="2">Leaf</tissue>
    </source>
</reference>
<dbReference type="AlphaFoldDB" id="A0A9J5WZF4"/>
<evidence type="ECO:0000313" key="3">
    <source>
        <dbReference type="Proteomes" id="UP000824120"/>
    </source>
</evidence>
<name>A0A9J5WZF4_SOLCO</name>
<gene>
    <name evidence="2" type="ORF">H5410_051071</name>
</gene>
<feature type="compositionally biased region" description="Basic residues" evidence="1">
    <location>
        <begin position="25"/>
        <end position="34"/>
    </location>
</feature>
<dbReference type="EMBL" id="JACXVP010000010">
    <property type="protein sequence ID" value="KAG5580444.1"/>
    <property type="molecule type" value="Genomic_DNA"/>
</dbReference>
<organism evidence="2 3">
    <name type="scientific">Solanum commersonii</name>
    <name type="common">Commerson's wild potato</name>
    <name type="synonym">Commerson's nightshade</name>
    <dbReference type="NCBI Taxonomy" id="4109"/>
    <lineage>
        <taxon>Eukaryota</taxon>
        <taxon>Viridiplantae</taxon>
        <taxon>Streptophyta</taxon>
        <taxon>Embryophyta</taxon>
        <taxon>Tracheophyta</taxon>
        <taxon>Spermatophyta</taxon>
        <taxon>Magnoliopsida</taxon>
        <taxon>eudicotyledons</taxon>
        <taxon>Gunneridae</taxon>
        <taxon>Pentapetalae</taxon>
        <taxon>asterids</taxon>
        <taxon>lamiids</taxon>
        <taxon>Solanales</taxon>
        <taxon>Solanaceae</taxon>
        <taxon>Solanoideae</taxon>
        <taxon>Solaneae</taxon>
        <taxon>Solanum</taxon>
    </lineage>
</organism>
<proteinExistence type="predicted"/>
<keyword evidence="3" id="KW-1185">Reference proteome</keyword>
<protein>
    <submittedName>
        <fullName evidence="2">Uncharacterized protein</fullName>
    </submittedName>
</protein>